<protein>
    <submittedName>
        <fullName evidence="2">Uncharacterized protein</fullName>
    </submittedName>
</protein>
<dbReference type="AlphaFoldDB" id="A0A0F9W2U7"/>
<feature type="transmembrane region" description="Helical" evidence="1">
    <location>
        <begin position="12"/>
        <end position="32"/>
    </location>
</feature>
<dbReference type="EMBL" id="LAZR01000004">
    <property type="protein sequence ID" value="KKO10680.1"/>
    <property type="molecule type" value="Genomic_DNA"/>
</dbReference>
<comment type="caution">
    <text evidence="2">The sequence shown here is derived from an EMBL/GenBank/DDBJ whole genome shotgun (WGS) entry which is preliminary data.</text>
</comment>
<reference evidence="2" key="1">
    <citation type="journal article" date="2015" name="Nature">
        <title>Complex archaea that bridge the gap between prokaryotes and eukaryotes.</title>
        <authorList>
            <person name="Spang A."/>
            <person name="Saw J.H."/>
            <person name="Jorgensen S.L."/>
            <person name="Zaremba-Niedzwiedzka K."/>
            <person name="Martijn J."/>
            <person name="Lind A.E."/>
            <person name="van Eijk R."/>
            <person name="Schleper C."/>
            <person name="Guy L."/>
            <person name="Ettema T.J."/>
        </authorList>
    </citation>
    <scope>NUCLEOTIDE SEQUENCE</scope>
</reference>
<keyword evidence="1" id="KW-0472">Membrane</keyword>
<accession>A0A0F9W2U7</accession>
<evidence type="ECO:0000256" key="1">
    <source>
        <dbReference type="SAM" id="Phobius"/>
    </source>
</evidence>
<keyword evidence="1" id="KW-0812">Transmembrane</keyword>
<name>A0A0F9W2U7_9ZZZZ</name>
<keyword evidence="1" id="KW-1133">Transmembrane helix</keyword>
<gene>
    <name evidence="2" type="ORF">LCGC14_0021630</name>
</gene>
<proteinExistence type="predicted"/>
<sequence>MSELIISARAALVTAAIVTASVAVPVLTILAAQ</sequence>
<evidence type="ECO:0000313" key="2">
    <source>
        <dbReference type="EMBL" id="KKO10680.1"/>
    </source>
</evidence>
<organism evidence="2">
    <name type="scientific">marine sediment metagenome</name>
    <dbReference type="NCBI Taxonomy" id="412755"/>
    <lineage>
        <taxon>unclassified sequences</taxon>
        <taxon>metagenomes</taxon>
        <taxon>ecological metagenomes</taxon>
    </lineage>
</organism>